<dbReference type="Pfam" id="PF00990">
    <property type="entry name" value="GGDEF"/>
    <property type="match status" value="1"/>
</dbReference>
<dbReference type="SUPFAM" id="SSF55073">
    <property type="entry name" value="Nucleotide cyclase"/>
    <property type="match status" value="1"/>
</dbReference>
<dbReference type="InterPro" id="IPR000160">
    <property type="entry name" value="GGDEF_dom"/>
</dbReference>
<evidence type="ECO:0000256" key="1">
    <source>
        <dbReference type="SAM" id="Phobius"/>
    </source>
</evidence>
<organism evidence="5 6">
    <name type="scientific">Vibrio albus</name>
    <dbReference type="NCBI Taxonomy" id="2200953"/>
    <lineage>
        <taxon>Bacteria</taxon>
        <taxon>Pseudomonadati</taxon>
        <taxon>Pseudomonadota</taxon>
        <taxon>Gammaproteobacteria</taxon>
        <taxon>Vibrionales</taxon>
        <taxon>Vibrionaceae</taxon>
        <taxon>Vibrio</taxon>
    </lineage>
</organism>
<dbReference type="InterPro" id="IPR029787">
    <property type="entry name" value="Nucleotide_cyclase"/>
</dbReference>
<dbReference type="AlphaFoldDB" id="A0A2U3B772"/>
<dbReference type="Gene3D" id="3.30.110.200">
    <property type="match status" value="1"/>
</dbReference>
<dbReference type="SUPFAM" id="SSF141868">
    <property type="entry name" value="EAL domain-like"/>
    <property type="match status" value="1"/>
</dbReference>
<dbReference type="Proteomes" id="UP000245362">
    <property type="component" value="Unassembled WGS sequence"/>
</dbReference>
<dbReference type="PANTHER" id="PTHR33121:SF70">
    <property type="entry name" value="SIGNALING PROTEIN YKOW"/>
    <property type="match status" value="1"/>
</dbReference>
<dbReference type="InterPro" id="IPR032244">
    <property type="entry name" value="LapD_MoxY_N"/>
</dbReference>
<dbReference type="InterPro" id="IPR042461">
    <property type="entry name" value="LapD_MoxY_peri_C"/>
</dbReference>
<feature type="domain" description="EAL" evidence="2">
    <location>
        <begin position="404"/>
        <end position="637"/>
    </location>
</feature>
<gene>
    <name evidence="5" type="ORF">DI392_14520</name>
</gene>
<evidence type="ECO:0000313" key="6">
    <source>
        <dbReference type="Proteomes" id="UP000245362"/>
    </source>
</evidence>
<dbReference type="RefSeq" id="WP_109320414.1">
    <property type="nucleotide sequence ID" value="NZ_QFWT01000008.1"/>
</dbReference>
<dbReference type="GO" id="GO:0071111">
    <property type="term" value="F:cyclic-guanylate-specific phosphodiesterase activity"/>
    <property type="evidence" value="ECO:0007669"/>
    <property type="project" value="InterPro"/>
</dbReference>
<accession>A0A2U3B772</accession>
<evidence type="ECO:0000313" key="5">
    <source>
        <dbReference type="EMBL" id="PWI32628.1"/>
    </source>
</evidence>
<dbReference type="Gene3D" id="3.20.20.450">
    <property type="entry name" value="EAL domain"/>
    <property type="match status" value="1"/>
</dbReference>
<dbReference type="InterPro" id="IPR050706">
    <property type="entry name" value="Cyclic-di-GMP_PDE-like"/>
</dbReference>
<evidence type="ECO:0000259" key="3">
    <source>
        <dbReference type="PROSITE" id="PS50885"/>
    </source>
</evidence>
<keyword evidence="1" id="KW-1133">Transmembrane helix</keyword>
<feature type="transmembrane region" description="Helical" evidence="1">
    <location>
        <begin position="148"/>
        <end position="171"/>
    </location>
</feature>
<dbReference type="PROSITE" id="PS50883">
    <property type="entry name" value="EAL"/>
    <property type="match status" value="1"/>
</dbReference>
<dbReference type="PROSITE" id="PS50885">
    <property type="entry name" value="HAMP"/>
    <property type="match status" value="1"/>
</dbReference>
<feature type="domain" description="HAMP" evidence="3">
    <location>
        <begin position="172"/>
        <end position="224"/>
    </location>
</feature>
<protein>
    <submittedName>
        <fullName evidence="5">Diguanylate cyclase</fullName>
    </submittedName>
</protein>
<proteinExistence type="predicted"/>
<dbReference type="Gene3D" id="6.20.270.20">
    <property type="entry name" value="LapD/MoxY periplasmic domain"/>
    <property type="match status" value="1"/>
</dbReference>
<feature type="domain" description="GGDEF" evidence="4">
    <location>
        <begin position="263"/>
        <end position="396"/>
    </location>
</feature>
<dbReference type="Pfam" id="PF16448">
    <property type="entry name" value="LapD_MoxY_N"/>
    <property type="match status" value="1"/>
</dbReference>
<dbReference type="GO" id="GO:0016020">
    <property type="term" value="C:membrane"/>
    <property type="evidence" value="ECO:0007669"/>
    <property type="project" value="InterPro"/>
</dbReference>
<name>A0A2U3B772_9VIBR</name>
<dbReference type="InterPro" id="IPR003660">
    <property type="entry name" value="HAMP_dom"/>
</dbReference>
<dbReference type="SMART" id="SM00052">
    <property type="entry name" value="EAL"/>
    <property type="match status" value="1"/>
</dbReference>
<dbReference type="EMBL" id="QFWT01000008">
    <property type="protein sequence ID" value="PWI32628.1"/>
    <property type="molecule type" value="Genomic_DNA"/>
</dbReference>
<dbReference type="PANTHER" id="PTHR33121">
    <property type="entry name" value="CYCLIC DI-GMP PHOSPHODIESTERASE PDEF"/>
    <property type="match status" value="1"/>
</dbReference>
<dbReference type="InterPro" id="IPR001633">
    <property type="entry name" value="EAL_dom"/>
</dbReference>
<dbReference type="Gene3D" id="3.30.70.270">
    <property type="match status" value="1"/>
</dbReference>
<keyword evidence="6" id="KW-1185">Reference proteome</keyword>
<dbReference type="OrthoDB" id="5894408at2"/>
<dbReference type="SMART" id="SM00267">
    <property type="entry name" value="GGDEF"/>
    <property type="match status" value="1"/>
</dbReference>
<dbReference type="GO" id="GO:0007165">
    <property type="term" value="P:signal transduction"/>
    <property type="evidence" value="ECO:0007669"/>
    <property type="project" value="InterPro"/>
</dbReference>
<reference evidence="5 6" key="1">
    <citation type="submission" date="2018-05" db="EMBL/GenBank/DDBJ databases">
        <title>Vibrio limimaris sp. nov., isolated from marine sediment.</title>
        <authorList>
            <person name="Li C.-M."/>
        </authorList>
    </citation>
    <scope>NUCLEOTIDE SEQUENCE [LARGE SCALE GENOMIC DNA]</scope>
    <source>
        <strain evidence="5 6">E4404</strain>
    </source>
</reference>
<comment type="caution">
    <text evidence="5">The sequence shown here is derived from an EMBL/GenBank/DDBJ whole genome shotgun (WGS) entry which is preliminary data.</text>
</comment>
<dbReference type="Pfam" id="PF00563">
    <property type="entry name" value="EAL"/>
    <property type="match status" value="1"/>
</dbReference>
<dbReference type="InterPro" id="IPR035919">
    <property type="entry name" value="EAL_sf"/>
</dbReference>
<keyword evidence="1" id="KW-0812">Transmembrane</keyword>
<evidence type="ECO:0000259" key="2">
    <source>
        <dbReference type="PROSITE" id="PS50883"/>
    </source>
</evidence>
<sequence length="637" mass="71745">MTLYNKLVTGMLAVFLLLIGSVLANEFTTTRNFLEQQQRSEMNNTMNTVGLALSPYLEKKDSVAAESVINALFDGSSYSVVKLTLLDTNEEIVRSYKVMAHGVPQWFIDLNFLTKQHDSRIITSGWLQLAEIEIVSHPGDAYEQLWDALINLLLAFGIAIIVGLILIAFMLKRSLKPLDMIIKKMKEIAENKFGKPLAQPKTKDLIPVVNGINSMSQQIEKSFKAQAKEAQQLRERAYLDPVSRLGNRAFFMAQLSQWLNESANGGVALLQVQFIKDAYDESGYESGDRLVKELANQLKAATPSPAITIARLHTEEFGFIFPNISEQELRIIAEDIISHAKNVCTNPTGSAPDNAILGVVYNSEPKNNSEILSLMDNAISQAHSSPEKDYGLITEQDGQTTLGKQQWRALVEEAIANHAVHFKFQSASNAAGTIFHKEVFSAIEMDGKRYTANQYLFALEQLNAGFIFDKYVISNMIEKLEQGILEEALAINLTVSSVIAPSFIRWLSKELHRHQQVASKLHFEIPELCFIHHQHHTALLCNAISTNGAKFGVDNYGRHFYSLDYVNEFRPNYVKLDYLYTHQIEDEKQRYTLTSISRTAHDLGITTIASRVETQTQLDFLSEHFVEVYQGFIVDHE</sequence>
<dbReference type="InterPro" id="IPR043128">
    <property type="entry name" value="Rev_trsase/Diguanyl_cyclase"/>
</dbReference>
<dbReference type="PROSITE" id="PS50887">
    <property type="entry name" value="GGDEF"/>
    <property type="match status" value="1"/>
</dbReference>
<dbReference type="CDD" id="cd01948">
    <property type="entry name" value="EAL"/>
    <property type="match status" value="1"/>
</dbReference>
<keyword evidence="1" id="KW-0472">Membrane</keyword>
<evidence type="ECO:0000259" key="4">
    <source>
        <dbReference type="PROSITE" id="PS50887"/>
    </source>
</evidence>